<keyword evidence="2 4" id="KW-0813">Transport</keyword>
<feature type="domain" description="Intermembrane lipid transfer protein VPS13-like C-terminal" evidence="7">
    <location>
        <begin position="2980"/>
        <end position="3084"/>
    </location>
</feature>
<feature type="domain" description="Vacuolar protein sorting-associated protein 13 VPS13 adaptor binding" evidence="6">
    <location>
        <begin position="1879"/>
        <end position="2454"/>
    </location>
</feature>
<evidence type="ECO:0000313" key="9">
    <source>
        <dbReference type="Proteomes" id="UP001623330"/>
    </source>
</evidence>
<dbReference type="InterPro" id="IPR009543">
    <property type="entry name" value="VPS13_VAB"/>
</dbReference>
<dbReference type="InterPro" id="IPR026847">
    <property type="entry name" value="VPS13"/>
</dbReference>
<keyword evidence="3 4" id="KW-0445">Lipid transport</keyword>
<dbReference type="InterPro" id="IPR017148">
    <property type="entry name" value="VPS13_fungi"/>
</dbReference>
<comment type="caution">
    <text evidence="8">The sequence shown here is derived from an EMBL/GenBank/DDBJ whole genome shotgun (WGS) entry which is preliminary data.</text>
</comment>
<accession>A0ABR4NSI2</accession>
<proteinExistence type="inferred from homology"/>
<evidence type="ECO:0000313" key="8">
    <source>
        <dbReference type="EMBL" id="KAL3231388.1"/>
    </source>
</evidence>
<gene>
    <name evidence="8" type="ORF">RNJ44_00423</name>
</gene>
<sequence length="3110" mass="354007">MLESLAASLLNRVLGSYVENFDPAQLNVGIWSGDVKLRNLKLRQDCLDSLNLPLDVKFGVLNDLALVVPWSSLKNNPVKIIIEDCFLLCSPRDIYSVTAKEELERELRYKLHQLAEWELANQARMSLNKNNNGGGDDSKNASFMQSLMTKVIDNLQITIKNIHIRYEDKDCLFSKYPCSLGITLRELSAVSTDENWTPKFIEIAQPITHKLFKMDSLCCYWNTNSVFLQDYLDETSDHFDPHYTELLSELKRNIAGVNSEENPNHQYLLKPITGEGHLSLNKKGSTDEQPHADLEVVFDEFTVGIDDSEYSDFLYTLSNITSKSKKKAAQIDRPTVTVDQDPLRWFKYVTAVVQEQLAKKSEMWTWDHIKRVCDQRREYIDLWVQKLKQPNLQTSLANIEDEERLDTLTRELTYEQIILFRTVARRQYLQNSRSNSRNGQNTETKKGGSWISSWWGGKSAPADDLTLTDEQRKELYDAIEFDENKDDDFENVIIPRDRVTMKFKSILNRGSFVMRRSKEDNILGEVVFEGCELQFLQRSDSYLGQFSLSEFRIEDGSPDSMYKHIISGRDLHKTAIEDDVENKDSLLSLLYESNPLDGISDSKLDIKLNGMTIFYHVHFISEVIKFFSMPAEHKETLDAIITAAEATVEGWTTYSRMGIESILEDHKTVNLSLDLQAPLIILPLHTHAWDTPCAVIDAGHISVTSDVIPKDKIKEIIEMSPEDYDSINPNEKNRLMFDRYQLDLQDTQILVGPNIQDTLGSLRDRSSQENFSVLEKLKLTITLDMLIVPKAYRLPRFKFFGHLPVINFAFNDSQYKTAIEILQKCIPSSLDVSDDDESLTEQLVDNREFFNQQQKQLAETLETLSKLSQAELEQNFLDVRFDIDTAKISISKCNNTEDMSCTKLVDIKGEKFQFEFLKRAKDMDVNIQIHSLTMEDFISSPNEEFKYLVASELSDSSKNSDLFSLKYNRKQRIVSYSDSLIELYDQKVIMDMKRLQLVLTPRSLLTLMNFMMMTFTDPNAPAAPADALRHNNEDNEDAPQVIDMTINMDGMNIILNDDSLKIATLVLSAADLRFVMLPEKWKFDMRMGGLELTDETSELLDRESPFRKIISMDDNELLELSYETFDSTTNTNNFDSILKYTTGSMVINFVESPINRIINYLWKFQRMKALFDSARQAAYNQAPSIETVNNMKLDILIKSPLLNFPKFIVGDTSHVDQIQIFLGEFFAQNSFSGDEKGSKVNHIKLGLRETKIISQINSLTSDIVSGMSLLFNVINTPATIAEKPTFQVISDFNPTSVMISDRQLRYILETWSIVSNSFTIDVPDEDELYYMAFSSTSITAPESPISSKEQTPLSETCGTDPNAIRVDFVFNSPSISLGLFGESDQQKANTTFQIAEFGLQDMGCSFKLRYDGTMEGEAHISAFTVTDKRSDTDNQFSELIPKTDDTDYQFVAKIKKSKLERCTITNVSTNINSPHVIIAMDFLFALKKFLQGINSSNNEVITEIIDNNVEPETLEEESSKKDLDNSEKFEYSVNIVDTAFILLADPSDPETEAVVFNIGQILLTDQNIITLATNNVNVFLTHMSANNNDKVRLLDDFSTTLTIDKRESTIERLVTNVQLSVQPLLMRISLRDIRLAMLIFKKATAFLQDQSNGDDISNQDKDEDRAGAFSKEFEKKLSKYVPSLLSNVTDDDSHKNNEVCSRLVQPSNNIENMTADFGGLRLILIGDVHEMPVLDMNATSLLITANNWSNDFIANLKTETFVNIFNYSRSCWEPFIENTAMGASFMKKQGKQMTYQLNMDSNNLTEVTLSTRSLSMLANIPKSLTGDLTLKPRGYQKPYKLVNETGLDLNIWIATENIDERKSLTKLESYTSLPWEFEEWQTVRERLSTDNINSILCVAVADDKYKSILKVNATDEGENMHILKPAVNGVHSRIVTECVCGEDNVKTVTFRSALVVENITRTPLIMQVIPVTNTEKEIVEFVFEPNQKKSVPVEYCYDSKLRFKPNTEEGYDWPVQDIFWKYLLDGPDSIVCLSPDDSVPEFNFEVTGLFNEDEPLSKIYPKMTIVISPSLIVENCLPYDMNFLLYEKKDARGGYRYLKKEQSVAIHDVSLRNFILLRLIPLIDNDGLSKPAIINTPSNSSLTSEKTVQVALEGGQKMRLSLHYQNLGKTRSQIIKIYAPYIIFNKTDRDLFFKGDLLNIAKSKILEDENGRYSRPTLFSFENPAEKNNKAQIKFRESDWCTPISFDALGQSFDAIAPIQNKEQEFDMGIHVTEGTGPYMMSKIVEIAPRYIIRNEFGQDIEICETGSINSTKIATNESKPLYKLSNIVNKQLIIKFLGIDSEWSSPFYVNEVGSTYLKVLQKGSSHVLLKINILLEKATLFIVIKDGGNHWPYSIRNFSDYEFVFYQRDPRIIDEIYDEDDENYDAMEYKPLYYRIPPMSVMPYSWDYPSAKQKKIIITSRNRKREIDMAGIGNLKPMRLPGREENEKAGLVDLNVVADGPTQALLITNYNPEVSLYKIRSKKNLSSASLNGSGDAFVSEEDEENMQTRVVLSFAGIGISLINAQMKEIMYFNLQGIELRYNESDLYKTFSWKIKWFQVDNQLFTASTQNIIYPTAVVKSQEELDNHPIISGSVSKVKDDTHGIPYYKHVTVLMQELSIQLDEDFMYSFFEFLRFPGAPWNVPAEIPNMEYVKLPEFEDLMTEDDIFFEVLHVQPTLLHFSFARSDKIEENNEEVSVEKNNGAMYYVHMLSMTLGNINDAPIKLNSLLMDNVRVPLPMLVNSMKMHYGQQIFYQVHKILGSADCFGNPVGLFNTISSGVVDLFYEPYLGYMMNDSPKEIGVQIARGGASFAKKTVYGISDSMARFTGSLAKGLSITQGSEFQATRRMQQRLNKNGRNVFANSAQSFAATIGSGFTGIALDPYKGAQKEGAAGLVKGLGRGLLGLPTKTVIGFLDLTNNLSQRVSSSTSEMLALQMATRVRLPRFIGNDQIITHYDEDSSLGQYWLKTVNGGEFVDDEYLVHVLLPGNELVVIVSMQRICEINIKELSIMWTTEYPQIQGIVLERGGIHIKLKSQSEYFIPITDSAQRRKVYRNIAIAVKKYNQYCEAVL</sequence>
<evidence type="ECO:0000259" key="7">
    <source>
        <dbReference type="Pfam" id="PF25037"/>
    </source>
</evidence>
<dbReference type="PANTHER" id="PTHR16166">
    <property type="entry name" value="VACUOLAR PROTEIN SORTING-ASSOCIATED PROTEIN VPS13"/>
    <property type="match status" value="1"/>
</dbReference>
<evidence type="ECO:0000259" key="6">
    <source>
        <dbReference type="Pfam" id="PF25036"/>
    </source>
</evidence>
<keyword evidence="4" id="KW-0333">Golgi apparatus</keyword>
<evidence type="ECO:0000256" key="4">
    <source>
        <dbReference type="PIRNR" id="PIRNR037235"/>
    </source>
</evidence>
<dbReference type="Pfam" id="PF25037">
    <property type="entry name" value="VPS13_C"/>
    <property type="match status" value="1"/>
</dbReference>
<dbReference type="Pfam" id="PF25036">
    <property type="entry name" value="VPS13_VAB"/>
    <property type="match status" value="1"/>
</dbReference>
<dbReference type="InterPro" id="IPR026854">
    <property type="entry name" value="VPS13_N"/>
</dbReference>
<comment type="function">
    <text evidence="4">Mediates the transfer of lipids between membranes at organelle contact sites. May play a role in mitochondrial lipid homeostasis.</text>
</comment>
<dbReference type="PANTHER" id="PTHR16166:SF93">
    <property type="entry name" value="INTERMEMBRANE LIPID TRANSFER PROTEIN VPS13"/>
    <property type="match status" value="1"/>
</dbReference>
<reference evidence="8 9" key="1">
    <citation type="submission" date="2024-05" db="EMBL/GenBank/DDBJ databases">
        <title>Long read based assembly of the Candida bracarensis genome reveals expanded adhesin content.</title>
        <authorList>
            <person name="Marcet-Houben M."/>
            <person name="Ksiezopolska E."/>
            <person name="Gabaldon T."/>
        </authorList>
    </citation>
    <scope>NUCLEOTIDE SEQUENCE [LARGE SCALE GENOMIC DNA]</scope>
    <source>
        <strain evidence="8 9">CBM6</strain>
    </source>
</reference>
<dbReference type="Proteomes" id="UP001623330">
    <property type="component" value="Unassembled WGS sequence"/>
</dbReference>
<comment type="similarity">
    <text evidence="1 4">Belongs to the VPS13 family.</text>
</comment>
<feature type="domain" description="Chorein N-terminal" evidence="5">
    <location>
        <begin position="1"/>
        <end position="1661"/>
    </location>
</feature>
<protein>
    <recommendedName>
        <fullName evidence="4">Vacuolar protein sorting-associated protein</fullName>
    </recommendedName>
</protein>
<dbReference type="PIRSF" id="PIRSF037235">
    <property type="entry name" value="VPS13_fungi"/>
    <property type="match status" value="1"/>
</dbReference>
<evidence type="ECO:0000256" key="1">
    <source>
        <dbReference type="ARBA" id="ARBA00006545"/>
    </source>
</evidence>
<organism evidence="8 9">
    <name type="scientific">Nakaseomyces bracarensis</name>
    <dbReference type="NCBI Taxonomy" id="273131"/>
    <lineage>
        <taxon>Eukaryota</taxon>
        <taxon>Fungi</taxon>
        <taxon>Dikarya</taxon>
        <taxon>Ascomycota</taxon>
        <taxon>Saccharomycotina</taxon>
        <taxon>Saccharomycetes</taxon>
        <taxon>Saccharomycetales</taxon>
        <taxon>Saccharomycetaceae</taxon>
        <taxon>Nakaseomyces</taxon>
    </lineage>
</organism>
<name>A0ABR4NSI2_9SACH</name>
<evidence type="ECO:0000256" key="2">
    <source>
        <dbReference type="ARBA" id="ARBA00022448"/>
    </source>
</evidence>
<dbReference type="InterPro" id="IPR056748">
    <property type="entry name" value="VPS13-like_C"/>
</dbReference>
<keyword evidence="9" id="KW-1185">Reference proteome</keyword>
<dbReference type="EMBL" id="JBEVYD010000007">
    <property type="protein sequence ID" value="KAL3231388.1"/>
    <property type="molecule type" value="Genomic_DNA"/>
</dbReference>
<dbReference type="Pfam" id="PF12624">
    <property type="entry name" value="VPS13_N"/>
    <property type="match status" value="1"/>
</dbReference>
<evidence type="ECO:0000256" key="3">
    <source>
        <dbReference type="ARBA" id="ARBA00023055"/>
    </source>
</evidence>
<evidence type="ECO:0000259" key="5">
    <source>
        <dbReference type="Pfam" id="PF12624"/>
    </source>
</evidence>